<dbReference type="Proteomes" id="UP000639338">
    <property type="component" value="Unassembled WGS sequence"/>
</dbReference>
<accession>A0A834XXK3</accession>
<evidence type="ECO:0000256" key="1">
    <source>
        <dbReference type="SAM" id="MobiDB-lite"/>
    </source>
</evidence>
<dbReference type="EMBL" id="JACMRX010000003">
    <property type="protein sequence ID" value="KAF7994000.1"/>
    <property type="molecule type" value="Genomic_DNA"/>
</dbReference>
<dbReference type="OrthoDB" id="7694872at2759"/>
<organism evidence="2 3">
    <name type="scientific">Aphidius gifuensis</name>
    <name type="common">Parasitoid wasp</name>
    <dbReference type="NCBI Taxonomy" id="684658"/>
    <lineage>
        <taxon>Eukaryota</taxon>
        <taxon>Metazoa</taxon>
        <taxon>Ecdysozoa</taxon>
        <taxon>Arthropoda</taxon>
        <taxon>Hexapoda</taxon>
        <taxon>Insecta</taxon>
        <taxon>Pterygota</taxon>
        <taxon>Neoptera</taxon>
        <taxon>Endopterygota</taxon>
        <taxon>Hymenoptera</taxon>
        <taxon>Apocrita</taxon>
        <taxon>Ichneumonoidea</taxon>
        <taxon>Braconidae</taxon>
        <taxon>Aphidiinae</taxon>
        <taxon>Aphidius</taxon>
    </lineage>
</organism>
<comment type="caution">
    <text evidence="2">The sequence shown here is derived from an EMBL/GenBank/DDBJ whole genome shotgun (WGS) entry which is preliminary data.</text>
</comment>
<feature type="region of interest" description="Disordered" evidence="1">
    <location>
        <begin position="695"/>
        <end position="718"/>
    </location>
</feature>
<protein>
    <submittedName>
        <fullName evidence="2">Uncharacterized protein</fullName>
    </submittedName>
</protein>
<dbReference type="AlphaFoldDB" id="A0A834XXK3"/>
<keyword evidence="3" id="KW-1185">Reference proteome</keyword>
<sequence length="796" mass="89338">MSSSISMETLEALDYADKLVQQARQIITGVSHQAAIDINSRIFETDLHTNEEDLYINDIVNEKFDEANGKIKSISSIKNSTFLYHKKINKPKLSSPIIQKNEKNKNCKKFIDEKNEAIKNKEIINDKLCIKNGPKINIKNSLSIVNVDRHDIMPDNKLSSSKFINTKIYEFKHDSIDKKIIEVCKIDAAVQTSLRDSSTNSFKFDEPLADPTRSQIDLDNNNVDQLTCPRADDEKIQTKLITPDDDNNNIDNLNDESIEKSMKNNQETDVIDSDNFKHEIIELNSLKLNSFDEILSNMEEKIKAIAQAIDNFENISLSDDDDNEKFPNKQIDIIVDEKNDDDNDDDNSVKVLFRARTMSNSSSCISSEIFYPPNRFSTPLINSNQQDTNKNTKDIITTTITTTSEALIVNSNNDNFKIPSVIRKLTSSSSSSSLTDVKCQSTLFNNKNSKTTTTTSVKNNNKSSIDTNVTSFPTYSSEKSIDNYRSRLNSASKLYNEKEKYEINKVTNEMSSVKTLKNNKSLELILLDESLHDVVDDDEQKNNINKHDDIKLSVKDKTSKHSVLSENTKGTNNTVGSYVSKDRTSYDLSGIYSEDFVCSLKNDKSISKISSLQQSQQELSKIKSKENTVISQEASSSKKDLLNSKNNSVVNLSIPVVKLNDSSFRKSSSSSCSNENKSKSLIDSCKNSLEHELSKISTSENNKRHQMTTSISSRASSVSSSSSLSSKLMKKIHQINKKYPTDDYSEGELCPPSSSSYSLGEIRLPQCQHLSNDSVDLSENKKSSVESFGEVKQVSS</sequence>
<gene>
    <name evidence="2" type="ORF">HCN44_011269</name>
</gene>
<evidence type="ECO:0000313" key="2">
    <source>
        <dbReference type="EMBL" id="KAF7994000.1"/>
    </source>
</evidence>
<name>A0A834XXK3_APHGI</name>
<evidence type="ECO:0000313" key="3">
    <source>
        <dbReference type="Proteomes" id="UP000639338"/>
    </source>
</evidence>
<feature type="region of interest" description="Disordered" evidence="1">
    <location>
        <begin position="773"/>
        <end position="796"/>
    </location>
</feature>
<reference evidence="2 3" key="1">
    <citation type="submission" date="2020-08" db="EMBL/GenBank/DDBJ databases">
        <title>Aphidius gifuensis genome sequencing and assembly.</title>
        <authorList>
            <person name="Du Z."/>
        </authorList>
    </citation>
    <scope>NUCLEOTIDE SEQUENCE [LARGE SCALE GENOMIC DNA]</scope>
    <source>
        <strain evidence="2">YNYX2018</strain>
        <tissue evidence="2">Adults</tissue>
    </source>
</reference>
<proteinExistence type="predicted"/>